<dbReference type="PRINTS" id="PR01182">
    <property type="entry name" value="ORNDCRBXLASE"/>
</dbReference>
<dbReference type="EMBL" id="BIFH01000022">
    <property type="protein sequence ID" value="GCD96980.1"/>
    <property type="molecule type" value="Genomic_DNA"/>
</dbReference>
<evidence type="ECO:0000256" key="5">
    <source>
        <dbReference type="PIRSR" id="PIRSR600183-50"/>
    </source>
</evidence>
<dbReference type="GO" id="GO:0005737">
    <property type="term" value="C:cytoplasm"/>
    <property type="evidence" value="ECO:0007669"/>
    <property type="project" value="TreeGrafter"/>
</dbReference>
<dbReference type="PANTHER" id="PTHR11482">
    <property type="entry name" value="ARGININE/DIAMINOPIMELATE/ORNITHINE DECARBOXYLASE"/>
    <property type="match status" value="1"/>
</dbReference>
<evidence type="ECO:0000313" key="7">
    <source>
        <dbReference type="EMBL" id="GCD96980.1"/>
    </source>
</evidence>
<dbReference type="InterPro" id="IPR002433">
    <property type="entry name" value="Orn_de-COase"/>
</dbReference>
<accession>A0A401YQU8</accession>
<name>A0A401YQU8_9ACTN</name>
<comment type="cofactor">
    <cofactor evidence="1 5">
        <name>pyridoxal 5'-phosphate</name>
        <dbReference type="ChEBI" id="CHEBI:597326"/>
    </cofactor>
</comment>
<feature type="modified residue" description="N6-(pyridoxal phosphate)lysine" evidence="5">
    <location>
        <position position="47"/>
    </location>
</feature>
<dbReference type="GO" id="GO:0004586">
    <property type="term" value="F:ornithine decarboxylase activity"/>
    <property type="evidence" value="ECO:0007669"/>
    <property type="project" value="TreeGrafter"/>
</dbReference>
<keyword evidence="4" id="KW-0456">Lyase</keyword>
<dbReference type="PROSITE" id="PS00879">
    <property type="entry name" value="ODR_DC_2_2"/>
    <property type="match status" value="1"/>
</dbReference>
<dbReference type="SUPFAM" id="SSF50621">
    <property type="entry name" value="Alanine racemase C-terminal domain-like"/>
    <property type="match status" value="1"/>
</dbReference>
<reference evidence="7 8" key="1">
    <citation type="submission" date="2018-12" db="EMBL/GenBank/DDBJ databases">
        <title>Draft genome sequence of Embleya hyalina NBRC 13850T.</title>
        <authorList>
            <person name="Komaki H."/>
            <person name="Hosoyama A."/>
            <person name="Kimura A."/>
            <person name="Ichikawa N."/>
            <person name="Tamura T."/>
        </authorList>
    </citation>
    <scope>NUCLEOTIDE SEQUENCE [LARGE SCALE GENOMIC DNA]</scope>
    <source>
        <strain evidence="7 8">NBRC 13850</strain>
    </source>
</reference>
<dbReference type="InterPro" id="IPR022657">
    <property type="entry name" value="De-COase2_CS"/>
</dbReference>
<comment type="caution">
    <text evidence="7">The sequence shown here is derived from an EMBL/GenBank/DDBJ whole genome shotgun (WGS) entry which is preliminary data.</text>
</comment>
<gene>
    <name evidence="7" type="primary">speC</name>
    <name evidence="7" type="ORF">EHYA_04667</name>
</gene>
<dbReference type="PANTHER" id="PTHR11482:SF6">
    <property type="entry name" value="ORNITHINE DECARBOXYLASE 1-RELATED"/>
    <property type="match status" value="1"/>
</dbReference>
<evidence type="ECO:0000259" key="6">
    <source>
        <dbReference type="Pfam" id="PF02784"/>
    </source>
</evidence>
<evidence type="ECO:0000313" key="8">
    <source>
        <dbReference type="Proteomes" id="UP000286931"/>
    </source>
</evidence>
<proteinExistence type="inferred from homology"/>
<dbReference type="Gene3D" id="2.40.37.10">
    <property type="entry name" value="Lyase, Ornithine Decarboxylase, Chain A, domain 1"/>
    <property type="match status" value="1"/>
</dbReference>
<evidence type="ECO:0000256" key="2">
    <source>
        <dbReference type="ARBA" id="ARBA00008872"/>
    </source>
</evidence>
<protein>
    <submittedName>
        <fullName evidence="7">Ornithine decarboxylase</fullName>
    </submittedName>
</protein>
<dbReference type="FunFam" id="3.20.20.10:FF:000008">
    <property type="entry name" value="Ornithine decarboxylase"/>
    <property type="match status" value="1"/>
</dbReference>
<keyword evidence="8" id="KW-1185">Reference proteome</keyword>
<evidence type="ECO:0000256" key="3">
    <source>
        <dbReference type="ARBA" id="ARBA00022898"/>
    </source>
</evidence>
<dbReference type="Pfam" id="PF02784">
    <property type="entry name" value="Orn_Arg_deC_N"/>
    <property type="match status" value="1"/>
</dbReference>
<evidence type="ECO:0000256" key="4">
    <source>
        <dbReference type="ARBA" id="ARBA00023239"/>
    </source>
</evidence>
<dbReference type="GO" id="GO:0033387">
    <property type="term" value="P:putrescine biosynthetic process from arginine, via ornithine"/>
    <property type="evidence" value="ECO:0007669"/>
    <property type="project" value="TreeGrafter"/>
</dbReference>
<feature type="domain" description="Orn/DAP/Arg decarboxylase 2 N-terminal" evidence="6">
    <location>
        <begin position="28"/>
        <end position="255"/>
    </location>
</feature>
<dbReference type="PRINTS" id="PR01179">
    <property type="entry name" value="ODADCRBXLASE"/>
</dbReference>
<dbReference type="SUPFAM" id="SSF51419">
    <property type="entry name" value="PLP-binding barrel"/>
    <property type="match status" value="1"/>
</dbReference>
<dbReference type="InterPro" id="IPR022644">
    <property type="entry name" value="De-COase2_N"/>
</dbReference>
<feature type="active site" description="Proton donor" evidence="5">
    <location>
        <position position="321"/>
    </location>
</feature>
<dbReference type="AlphaFoldDB" id="A0A401YQU8"/>
<dbReference type="Proteomes" id="UP000286931">
    <property type="component" value="Unassembled WGS sequence"/>
</dbReference>
<sequence length="374" mass="38933">MSRPPRSGARGPAFAPSHMALDVAAARAALTATATAFAGFRVRYAVKANPHPALLRSFAARGIGFDVASVAEADLCLDAGADAAHLTYGNPIRSTRDIARAYDRGVRVFALDTADEARRLGAVAPGAGALIRLAVEPAPAGRKFGCLPREATTIASSAARAGLDVVGLALHIGTQRRDPRAWDAAVASAARVWELLRRTGMSPRVLDLGGGLPARDRRPTPPLTEFATAIRAAVARGFDEPPAEVAINPGRVLVAEAAVLFTTVHAVAHREDAVRWVFLGAGVWNAGLVDGRDGRFEYPVTAPDFAPDEPVSDALLGGPTCDGADVLRAGDPYRLPSALREGDRVAVWSVGAYTTTTAAVGFNGLAPLPVHVVG</sequence>
<comment type="similarity">
    <text evidence="2">Belongs to the Orn/Lys/Arg decarboxylase class-II family.</text>
</comment>
<evidence type="ECO:0000256" key="1">
    <source>
        <dbReference type="ARBA" id="ARBA00001933"/>
    </source>
</evidence>
<dbReference type="Gene3D" id="3.20.20.10">
    <property type="entry name" value="Alanine racemase"/>
    <property type="match status" value="1"/>
</dbReference>
<dbReference type="InterPro" id="IPR000183">
    <property type="entry name" value="Orn/DAP/Arg_de-COase"/>
</dbReference>
<organism evidence="7 8">
    <name type="scientific">Embleya hyalina</name>
    <dbReference type="NCBI Taxonomy" id="516124"/>
    <lineage>
        <taxon>Bacteria</taxon>
        <taxon>Bacillati</taxon>
        <taxon>Actinomycetota</taxon>
        <taxon>Actinomycetes</taxon>
        <taxon>Kitasatosporales</taxon>
        <taxon>Streptomycetaceae</taxon>
        <taxon>Embleya</taxon>
    </lineage>
</organism>
<keyword evidence="3 5" id="KW-0663">Pyridoxal phosphate</keyword>
<dbReference type="InterPro" id="IPR009006">
    <property type="entry name" value="Ala_racemase/Decarboxylase_C"/>
</dbReference>
<dbReference type="InterPro" id="IPR029066">
    <property type="entry name" value="PLP-binding_barrel"/>
</dbReference>